<comment type="similarity">
    <text evidence="1">Belongs to the CdaR family.</text>
</comment>
<keyword evidence="5" id="KW-1185">Reference proteome</keyword>
<comment type="caution">
    <text evidence="4">The sequence shown here is derived from an EMBL/GenBank/DDBJ whole genome shotgun (WGS) entry which is preliminary data.</text>
</comment>
<dbReference type="PANTHER" id="PTHR33744:SF1">
    <property type="entry name" value="DNA-BINDING TRANSCRIPTIONAL ACTIVATOR ADER"/>
    <property type="match status" value="1"/>
</dbReference>
<keyword evidence="2" id="KW-0175">Coiled coil</keyword>
<dbReference type="Proteomes" id="UP001596483">
    <property type="component" value="Unassembled WGS sequence"/>
</dbReference>
<dbReference type="PANTHER" id="PTHR33744">
    <property type="entry name" value="CARBOHYDRATE DIACID REGULATOR"/>
    <property type="match status" value="1"/>
</dbReference>
<dbReference type="Gene3D" id="3.30.1380.20">
    <property type="entry name" value="Trafficking protein particle complex subunit 3"/>
    <property type="match status" value="1"/>
</dbReference>
<dbReference type="InterPro" id="IPR041522">
    <property type="entry name" value="CdaR_GGDEF"/>
</dbReference>
<dbReference type="InterPro" id="IPR010523">
    <property type="entry name" value="XylR_N"/>
</dbReference>
<accession>A0ABW2NK96</accession>
<dbReference type="Pfam" id="PF13556">
    <property type="entry name" value="HTH_30"/>
    <property type="match status" value="1"/>
</dbReference>
<dbReference type="InterPro" id="IPR051448">
    <property type="entry name" value="CdaR-like_regulators"/>
</dbReference>
<dbReference type="Gene3D" id="1.10.10.2840">
    <property type="entry name" value="PucR C-terminal helix-turn-helix domain"/>
    <property type="match status" value="1"/>
</dbReference>
<dbReference type="RefSeq" id="WP_198304029.1">
    <property type="nucleotide sequence ID" value="NZ_JBHTCT010000038.1"/>
</dbReference>
<organism evidence="4 5">
    <name type="scientific">Bhargavaea changchunensis</name>
    <dbReference type="NCBI Taxonomy" id="2134037"/>
    <lineage>
        <taxon>Bacteria</taxon>
        <taxon>Bacillati</taxon>
        <taxon>Bacillota</taxon>
        <taxon>Bacilli</taxon>
        <taxon>Bacillales</taxon>
        <taxon>Caryophanaceae</taxon>
        <taxon>Bhargavaea</taxon>
    </lineage>
</organism>
<sequence length="629" mass="71528">MEITNPELERDISIGHNGLIYSEGSRAVLVPTSSFGILRKDLYSNIGKDRVKGFLIRYGSDLGRKDAKAILAKYKGAPIEEIIQKGTVFHRLQGHVIPMITHLAVKKRNDKYSVYLEGTWEFSYEAEEHVSHFGTADAPVCHSLVGYVSGFLSEISNQTVLIKEVACRGKGDSVCRFVGRTSDYWTEDMNDELKFYNEEPIVKELELTYEKLLEERNRLKSVSDIYNKLTEEILDGKDLESIMDFVYRLTKTAILIEDADLQPIASGGIPDGQSDRLNQSFKSFVKCKATMKKTFRRTKIIEMHDHIRITTPVVLQGQTIGYCSFVCRECENDDSASLQMVIERISSVCALYILNRQTETAAQERLKGRFLERVLNNEFTKEEIVRRSHFVGVDLFQPYYIVAIQFEHDEPDYKKELAVLEEVMNSTSVFFKNCGIHSLIGQQAGHLVLLFLKEEIEKHGIRGTCESYLSYLRKHYPSSSVRAGISMCSDEIEKVKASYEEALTALRMTTGYHSIQEFESLGIIGPLINPNNQKDIEKIAVHTLLPLSEDLNDDKKLDLIKTLYVYLQNGGNLEQTSSDLALSLSGLRYRIGKIEKLLDRELRNPETAYKLLLSIQVLVSIGKIKLESY</sequence>
<dbReference type="SUPFAM" id="SSF111126">
    <property type="entry name" value="Ligand-binding domain in the NO signalling and Golgi transport"/>
    <property type="match status" value="1"/>
</dbReference>
<dbReference type="InterPro" id="IPR025736">
    <property type="entry name" value="PucR_C-HTH_dom"/>
</dbReference>
<dbReference type="SMART" id="SM00989">
    <property type="entry name" value="V4R"/>
    <property type="match status" value="1"/>
</dbReference>
<dbReference type="InterPro" id="IPR004096">
    <property type="entry name" value="V4R"/>
</dbReference>
<name>A0ABW2NK96_9BACL</name>
<evidence type="ECO:0000259" key="3">
    <source>
        <dbReference type="SMART" id="SM00989"/>
    </source>
</evidence>
<dbReference type="EMBL" id="JBHTCT010000038">
    <property type="protein sequence ID" value="MFC7366662.1"/>
    <property type="molecule type" value="Genomic_DNA"/>
</dbReference>
<evidence type="ECO:0000313" key="5">
    <source>
        <dbReference type="Proteomes" id="UP001596483"/>
    </source>
</evidence>
<protein>
    <submittedName>
        <fullName evidence="4">XylR N-terminal domain-containing protein</fullName>
    </submittedName>
</protein>
<dbReference type="Pfam" id="PF17853">
    <property type="entry name" value="GGDEF_2"/>
    <property type="match status" value="1"/>
</dbReference>
<proteinExistence type="inferred from homology"/>
<feature type="coiled-coil region" evidence="2">
    <location>
        <begin position="202"/>
        <end position="232"/>
    </location>
</feature>
<dbReference type="Pfam" id="PF06505">
    <property type="entry name" value="XylR_N"/>
    <property type="match status" value="1"/>
</dbReference>
<dbReference type="InterPro" id="IPR042070">
    <property type="entry name" value="PucR_C-HTH_sf"/>
</dbReference>
<feature type="domain" description="4-vinyl reductase 4VR" evidence="3">
    <location>
        <begin position="119"/>
        <end position="181"/>
    </location>
</feature>
<evidence type="ECO:0000256" key="2">
    <source>
        <dbReference type="SAM" id="Coils"/>
    </source>
</evidence>
<evidence type="ECO:0000256" key="1">
    <source>
        <dbReference type="ARBA" id="ARBA00006754"/>
    </source>
</evidence>
<dbReference type="Pfam" id="PF02830">
    <property type="entry name" value="V4R"/>
    <property type="match status" value="1"/>
</dbReference>
<evidence type="ECO:0000313" key="4">
    <source>
        <dbReference type="EMBL" id="MFC7366662.1"/>
    </source>
</evidence>
<dbReference type="InterPro" id="IPR024096">
    <property type="entry name" value="NO_sig/Golgi_transp_ligand-bd"/>
</dbReference>
<gene>
    <name evidence="4" type="ORF">ACFQQH_16140</name>
</gene>
<reference evidence="5" key="1">
    <citation type="journal article" date="2019" name="Int. J. Syst. Evol. Microbiol.">
        <title>The Global Catalogue of Microorganisms (GCM) 10K type strain sequencing project: providing services to taxonomists for standard genome sequencing and annotation.</title>
        <authorList>
            <consortium name="The Broad Institute Genomics Platform"/>
            <consortium name="The Broad Institute Genome Sequencing Center for Infectious Disease"/>
            <person name="Wu L."/>
            <person name="Ma J."/>
        </authorList>
    </citation>
    <scope>NUCLEOTIDE SEQUENCE [LARGE SCALE GENOMIC DNA]</scope>
    <source>
        <strain evidence="5">JCM 4738</strain>
    </source>
</reference>